<evidence type="ECO:0000256" key="9">
    <source>
        <dbReference type="ARBA" id="ARBA00023136"/>
    </source>
</evidence>
<name>A0AAD5JN56_9FUNG</name>
<dbReference type="InterPro" id="IPR004203">
    <property type="entry name" value="Cyt_c_oxidase_su4_fam"/>
</dbReference>
<accession>A0AAD5JN56</accession>
<protein>
    <submittedName>
        <fullName evidence="11">Cytochrome c oxidase subunit IV-domain-containing protein</fullName>
    </submittedName>
</protein>
<keyword evidence="8" id="KW-0496">Mitochondrion</keyword>
<keyword evidence="3 10" id="KW-0812">Transmembrane</keyword>
<evidence type="ECO:0000256" key="3">
    <source>
        <dbReference type="ARBA" id="ARBA00022692"/>
    </source>
</evidence>
<evidence type="ECO:0000256" key="4">
    <source>
        <dbReference type="ARBA" id="ARBA00022792"/>
    </source>
</evidence>
<dbReference type="SUPFAM" id="SSF81406">
    <property type="entry name" value="Mitochondrial cytochrome c oxidase subunit IV"/>
    <property type="match status" value="1"/>
</dbReference>
<dbReference type="PANTHER" id="PTHR10707">
    <property type="entry name" value="CYTOCHROME C OXIDASE SUBUNIT IV"/>
    <property type="match status" value="1"/>
</dbReference>
<dbReference type="AlphaFoldDB" id="A0AAD5JN56"/>
<dbReference type="GO" id="GO:0045277">
    <property type="term" value="C:respiratory chain complex IV"/>
    <property type="evidence" value="ECO:0007669"/>
    <property type="project" value="InterPro"/>
</dbReference>
<dbReference type="GO" id="GO:0016491">
    <property type="term" value="F:oxidoreductase activity"/>
    <property type="evidence" value="ECO:0007669"/>
    <property type="project" value="UniProtKB-KW"/>
</dbReference>
<evidence type="ECO:0000256" key="7">
    <source>
        <dbReference type="ARBA" id="ARBA00023002"/>
    </source>
</evidence>
<comment type="subcellular location">
    <subcellularLocation>
        <location evidence="1">Mitochondrion inner membrane</location>
        <topology evidence="1">Single-pass membrane protein</topology>
    </subcellularLocation>
</comment>
<feature type="transmembrane region" description="Helical" evidence="10">
    <location>
        <begin position="125"/>
        <end position="146"/>
    </location>
</feature>
<evidence type="ECO:0000256" key="1">
    <source>
        <dbReference type="ARBA" id="ARBA00004434"/>
    </source>
</evidence>
<evidence type="ECO:0000256" key="5">
    <source>
        <dbReference type="ARBA" id="ARBA00022946"/>
    </source>
</evidence>
<reference evidence="11" key="1">
    <citation type="journal article" date="2022" name="IScience">
        <title>Evolution of zygomycete secretomes and the origins of terrestrial fungal ecologies.</title>
        <authorList>
            <person name="Chang Y."/>
            <person name="Wang Y."/>
            <person name="Mondo S."/>
            <person name="Ahrendt S."/>
            <person name="Andreopoulos W."/>
            <person name="Barry K."/>
            <person name="Beard J."/>
            <person name="Benny G.L."/>
            <person name="Blankenship S."/>
            <person name="Bonito G."/>
            <person name="Cuomo C."/>
            <person name="Desiro A."/>
            <person name="Gervers K.A."/>
            <person name="Hundley H."/>
            <person name="Kuo A."/>
            <person name="LaButti K."/>
            <person name="Lang B.F."/>
            <person name="Lipzen A."/>
            <person name="O'Donnell K."/>
            <person name="Pangilinan J."/>
            <person name="Reynolds N."/>
            <person name="Sandor L."/>
            <person name="Smith M.E."/>
            <person name="Tsang A."/>
            <person name="Grigoriev I.V."/>
            <person name="Stajich J.E."/>
            <person name="Spatafora J.W."/>
        </authorList>
    </citation>
    <scope>NUCLEOTIDE SEQUENCE</scope>
    <source>
        <strain evidence="11">RSA 2281</strain>
    </source>
</reference>
<evidence type="ECO:0000313" key="12">
    <source>
        <dbReference type="Proteomes" id="UP001209540"/>
    </source>
</evidence>
<evidence type="ECO:0000256" key="8">
    <source>
        <dbReference type="ARBA" id="ARBA00023128"/>
    </source>
</evidence>
<dbReference type="Gene3D" id="1.10.442.10">
    <property type="entry name" value="Cytochrome c oxidase subunit IV"/>
    <property type="match status" value="1"/>
</dbReference>
<keyword evidence="5" id="KW-0809">Transit peptide</keyword>
<keyword evidence="9 10" id="KW-0472">Membrane</keyword>
<evidence type="ECO:0000256" key="10">
    <source>
        <dbReference type="SAM" id="Phobius"/>
    </source>
</evidence>
<dbReference type="PANTHER" id="PTHR10707:SF10">
    <property type="entry name" value="CYTOCHROME C OXIDASE SUBUNIT 4"/>
    <property type="match status" value="1"/>
</dbReference>
<evidence type="ECO:0000256" key="6">
    <source>
        <dbReference type="ARBA" id="ARBA00022989"/>
    </source>
</evidence>
<dbReference type="GO" id="GO:0006123">
    <property type="term" value="P:mitochondrial electron transport, cytochrome c to oxygen"/>
    <property type="evidence" value="ECO:0007669"/>
    <property type="project" value="InterPro"/>
</dbReference>
<evidence type="ECO:0000256" key="2">
    <source>
        <dbReference type="ARBA" id="ARBA00008135"/>
    </source>
</evidence>
<comment type="similarity">
    <text evidence="2">Belongs to the cytochrome c oxidase IV family.</text>
</comment>
<dbReference type="InterPro" id="IPR036639">
    <property type="entry name" value="Cyt_c_oxidase_su4_sf"/>
</dbReference>
<comment type="caution">
    <text evidence="11">The sequence shown here is derived from an EMBL/GenBank/DDBJ whole genome shotgun (WGS) entry which is preliminary data.</text>
</comment>
<sequence>MISAARQRVLSGTIVRNVVNKSRSYSSQPPKQTVSLQNIETRWKTLAPAERTAITKQLEEAQLGDWKALSVEEKKAAYYIAFGSHGAREPVTKPGHASKVLAGVLTVLTVSSGLMYATRANGKKSLTVVMSTYIFNDVTILSYFFFFEK</sequence>
<dbReference type="EMBL" id="JAIXMP010000045">
    <property type="protein sequence ID" value="KAI9246747.1"/>
    <property type="molecule type" value="Genomic_DNA"/>
</dbReference>
<dbReference type="GO" id="GO:0005743">
    <property type="term" value="C:mitochondrial inner membrane"/>
    <property type="evidence" value="ECO:0007669"/>
    <property type="project" value="UniProtKB-SubCell"/>
</dbReference>
<evidence type="ECO:0000313" key="11">
    <source>
        <dbReference type="EMBL" id="KAI9246747.1"/>
    </source>
</evidence>
<keyword evidence="6 10" id="KW-1133">Transmembrane helix</keyword>
<organism evidence="11 12">
    <name type="scientific">Phascolomyces articulosus</name>
    <dbReference type="NCBI Taxonomy" id="60185"/>
    <lineage>
        <taxon>Eukaryota</taxon>
        <taxon>Fungi</taxon>
        <taxon>Fungi incertae sedis</taxon>
        <taxon>Mucoromycota</taxon>
        <taxon>Mucoromycotina</taxon>
        <taxon>Mucoromycetes</taxon>
        <taxon>Mucorales</taxon>
        <taxon>Lichtheimiaceae</taxon>
        <taxon>Phascolomyces</taxon>
    </lineage>
</organism>
<proteinExistence type="inferred from homology"/>
<reference evidence="11" key="2">
    <citation type="submission" date="2023-02" db="EMBL/GenBank/DDBJ databases">
        <authorList>
            <consortium name="DOE Joint Genome Institute"/>
            <person name="Mondo S.J."/>
            <person name="Chang Y."/>
            <person name="Wang Y."/>
            <person name="Ahrendt S."/>
            <person name="Andreopoulos W."/>
            <person name="Barry K."/>
            <person name="Beard J."/>
            <person name="Benny G.L."/>
            <person name="Blankenship S."/>
            <person name="Bonito G."/>
            <person name="Cuomo C."/>
            <person name="Desiro A."/>
            <person name="Gervers K.A."/>
            <person name="Hundley H."/>
            <person name="Kuo A."/>
            <person name="LaButti K."/>
            <person name="Lang B.F."/>
            <person name="Lipzen A."/>
            <person name="O'Donnell K."/>
            <person name="Pangilinan J."/>
            <person name="Reynolds N."/>
            <person name="Sandor L."/>
            <person name="Smith M.W."/>
            <person name="Tsang A."/>
            <person name="Grigoriev I.V."/>
            <person name="Stajich J.E."/>
            <person name="Spatafora J.W."/>
        </authorList>
    </citation>
    <scope>NUCLEOTIDE SEQUENCE</scope>
    <source>
        <strain evidence="11">RSA 2281</strain>
    </source>
</reference>
<keyword evidence="7" id="KW-0560">Oxidoreductase</keyword>
<dbReference type="Pfam" id="PF02936">
    <property type="entry name" value="COX4"/>
    <property type="match status" value="1"/>
</dbReference>
<keyword evidence="4" id="KW-0999">Mitochondrion inner membrane</keyword>
<dbReference type="Proteomes" id="UP001209540">
    <property type="component" value="Unassembled WGS sequence"/>
</dbReference>
<keyword evidence="12" id="KW-1185">Reference proteome</keyword>
<gene>
    <name evidence="11" type="ORF">BDA99DRAFT_526836</name>
</gene>